<sequence>MCETDRQRQEPHPAQKVEGATVPLSEDEQRILQQIEAQLYESDPALAREVATTTLYSHAFRNIKLALLGFVVGVAIMILTLSVSFLVAFGGFLVMLGSALFAERNARKLGRAGLEQMTQSMRGAGLRDYFGSTSQRMRDRFRGEDE</sequence>
<dbReference type="KEGG" id="atq:GH723_10905"/>
<dbReference type="Proteomes" id="UP000334019">
    <property type="component" value="Chromosome"/>
</dbReference>
<keyword evidence="2" id="KW-1133">Transmembrane helix</keyword>
<feature type="compositionally biased region" description="Basic and acidic residues" evidence="1">
    <location>
        <begin position="1"/>
        <end position="15"/>
    </location>
</feature>
<keyword evidence="2" id="KW-0472">Membrane</keyword>
<evidence type="ECO:0000313" key="3">
    <source>
        <dbReference type="EMBL" id="QGG95562.1"/>
    </source>
</evidence>
<feature type="region of interest" description="Disordered" evidence="1">
    <location>
        <begin position="1"/>
        <end position="20"/>
    </location>
</feature>
<dbReference type="AlphaFoldDB" id="A0A5Q2RKV9"/>
<dbReference type="Pfam" id="PF11239">
    <property type="entry name" value="DUF3040"/>
    <property type="match status" value="1"/>
</dbReference>
<keyword evidence="4" id="KW-1185">Reference proteome</keyword>
<evidence type="ECO:0000313" key="4">
    <source>
        <dbReference type="Proteomes" id="UP000334019"/>
    </source>
</evidence>
<proteinExistence type="predicted"/>
<protein>
    <submittedName>
        <fullName evidence="3">DUF3040 domain-containing protein</fullName>
    </submittedName>
</protein>
<accession>A0A5Q2RKV9</accession>
<keyword evidence="2" id="KW-0812">Transmembrane</keyword>
<reference evidence="3 4" key="1">
    <citation type="submission" date="2019-11" db="EMBL/GenBank/DDBJ databases">
        <authorList>
            <person name="He Y."/>
        </authorList>
    </citation>
    <scope>NUCLEOTIDE SEQUENCE [LARGE SCALE GENOMIC DNA]</scope>
    <source>
        <strain evidence="3 4">SCSIO 58843</strain>
    </source>
</reference>
<evidence type="ECO:0000256" key="2">
    <source>
        <dbReference type="SAM" id="Phobius"/>
    </source>
</evidence>
<evidence type="ECO:0000256" key="1">
    <source>
        <dbReference type="SAM" id="MobiDB-lite"/>
    </source>
</evidence>
<feature type="transmembrane region" description="Helical" evidence="2">
    <location>
        <begin position="63"/>
        <end position="79"/>
    </location>
</feature>
<organism evidence="3 4">
    <name type="scientific">Actinomarinicola tropica</name>
    <dbReference type="NCBI Taxonomy" id="2789776"/>
    <lineage>
        <taxon>Bacteria</taxon>
        <taxon>Bacillati</taxon>
        <taxon>Actinomycetota</taxon>
        <taxon>Acidimicrobiia</taxon>
        <taxon>Acidimicrobiales</taxon>
        <taxon>Iamiaceae</taxon>
        <taxon>Actinomarinicola</taxon>
    </lineage>
</organism>
<gene>
    <name evidence="3" type="ORF">GH723_10905</name>
</gene>
<name>A0A5Q2RKV9_9ACTN</name>
<dbReference type="InterPro" id="IPR021401">
    <property type="entry name" value="DUF3040"/>
</dbReference>
<dbReference type="EMBL" id="CP045851">
    <property type="protein sequence ID" value="QGG95562.1"/>
    <property type="molecule type" value="Genomic_DNA"/>
</dbReference>